<dbReference type="FunFam" id="3.20.20.450:FF:000001">
    <property type="entry name" value="Cyclic di-GMP phosphodiesterase yahA"/>
    <property type="match status" value="1"/>
</dbReference>
<dbReference type="InterPro" id="IPR000014">
    <property type="entry name" value="PAS"/>
</dbReference>
<feature type="region of interest" description="Disordered" evidence="1">
    <location>
        <begin position="13"/>
        <end position="55"/>
    </location>
</feature>
<feature type="domain" description="PAS" evidence="2">
    <location>
        <begin position="63"/>
        <end position="111"/>
    </location>
</feature>
<feature type="domain" description="PAS" evidence="2">
    <location>
        <begin position="221"/>
        <end position="290"/>
    </location>
</feature>
<dbReference type="Gene3D" id="3.30.450.20">
    <property type="entry name" value="PAS domain"/>
    <property type="match status" value="2"/>
</dbReference>
<evidence type="ECO:0000259" key="4">
    <source>
        <dbReference type="PROSITE" id="PS50883"/>
    </source>
</evidence>
<evidence type="ECO:0000259" key="5">
    <source>
        <dbReference type="PROSITE" id="PS50887"/>
    </source>
</evidence>
<dbReference type="AlphaFoldDB" id="A0A081BTZ6"/>
<dbReference type="PROSITE" id="PS50113">
    <property type="entry name" value="PAC"/>
    <property type="match status" value="2"/>
</dbReference>
<dbReference type="Gene3D" id="3.20.20.450">
    <property type="entry name" value="EAL domain"/>
    <property type="match status" value="1"/>
</dbReference>
<evidence type="ECO:0000259" key="3">
    <source>
        <dbReference type="PROSITE" id="PS50113"/>
    </source>
</evidence>
<evidence type="ECO:0000259" key="2">
    <source>
        <dbReference type="PROSITE" id="PS50112"/>
    </source>
</evidence>
<gene>
    <name evidence="6" type="ORF">U27_02760</name>
</gene>
<dbReference type="SUPFAM" id="SSF141868">
    <property type="entry name" value="EAL domain-like"/>
    <property type="match status" value="1"/>
</dbReference>
<dbReference type="Pfam" id="PF00990">
    <property type="entry name" value="GGDEF"/>
    <property type="match status" value="1"/>
</dbReference>
<dbReference type="InterPro" id="IPR035919">
    <property type="entry name" value="EAL_sf"/>
</dbReference>
<dbReference type="CDD" id="cd00130">
    <property type="entry name" value="PAS"/>
    <property type="match status" value="2"/>
</dbReference>
<dbReference type="InterPro" id="IPR000160">
    <property type="entry name" value="GGDEF_dom"/>
</dbReference>
<dbReference type="NCBIfam" id="TIGR00254">
    <property type="entry name" value="GGDEF"/>
    <property type="match status" value="1"/>
</dbReference>
<dbReference type="PROSITE" id="PS50887">
    <property type="entry name" value="GGDEF"/>
    <property type="match status" value="1"/>
</dbReference>
<dbReference type="Pfam" id="PF00563">
    <property type="entry name" value="EAL"/>
    <property type="match status" value="1"/>
</dbReference>
<dbReference type="PANTHER" id="PTHR44757:SF2">
    <property type="entry name" value="BIOFILM ARCHITECTURE MAINTENANCE PROTEIN MBAA"/>
    <property type="match status" value="1"/>
</dbReference>
<feature type="domain" description="PAC" evidence="3">
    <location>
        <begin position="293"/>
        <end position="345"/>
    </location>
</feature>
<dbReference type="Pfam" id="PF13426">
    <property type="entry name" value="PAS_9"/>
    <property type="match status" value="1"/>
</dbReference>
<dbReference type="InterPro" id="IPR013656">
    <property type="entry name" value="PAS_4"/>
</dbReference>
<evidence type="ECO:0000313" key="7">
    <source>
        <dbReference type="Proteomes" id="UP000030661"/>
    </source>
</evidence>
<feature type="domain" description="EAL" evidence="4">
    <location>
        <begin position="526"/>
        <end position="779"/>
    </location>
</feature>
<feature type="domain" description="GGDEF" evidence="5">
    <location>
        <begin position="385"/>
        <end position="518"/>
    </location>
</feature>
<dbReference type="PROSITE" id="PS50883">
    <property type="entry name" value="EAL"/>
    <property type="match status" value="1"/>
</dbReference>
<sequence length="791" mass="91152">MFKHIFKEGISEKSSLTERNLEEKGEIQTMDLSKSSEKPYYPPGKEQQENTNPEQSEHYLCLLENAVEIMQIGVLITDLDGKIIYANQAQADIYGYQVAALLAQLMQILLPYERRKPLSLDQIKAWKGLIREEWGLKKDETIFPIRVMSEVVKDARGEPCGIVTSCEDISERKQLEQELNTYRQHLEELVIGHTTELRTTNRELQHKIAEHLCIEEALRKSEERYRIVLETVPDPIVVYDAENKIDYLNPAFSRIFHWTLAECKGQSFYFTPPENQTEIHALFEEIRKGGTIAGLETTRLTRENNTLQVSLSGAGFFDPNGKLQGSVITMQDMTERKKTEEEMKFLAYHDALTGLPNRKAFNMRLHYELAPSASEGLEKRRFPQHQWALLFLDLDRFKFVNDTLGHYIGDEMLQLIANRLHTCLRKSDYIFRFDGDEFTIILNTINDYTDVARVAQKIRDEIARPYSIHGHELYITASIGISLYPNDGDNGETLLQNADMAMYSAKEEGQGYRFFTEEMNQKAFERMRLENSLRCALQQDQFLVYYQPVADHNNQVIGMEALLRWNHPNLGWISPTQFIPIAEETGVIIPLGKWVLQAACTQAQKWHDMGYPDFSISVNLSTRQFREPDLTEMIEQVLAETHLAPNRLKLEVTESGIMDNPDDAIAKMHILRAKGIHFSIDDFGTGYSSLSYLKRLPIDILKIDRSFVMDAPTDKDDQEIIKTIIAMAHNLRLDTIAEGVETREQQQFLARNGCRMMQGFYFGHPMPADQFEARLCSTLPQHKTGDRTYFL</sequence>
<dbReference type="Gene3D" id="3.30.70.270">
    <property type="match status" value="1"/>
</dbReference>
<reference evidence="6" key="1">
    <citation type="journal article" date="2015" name="PeerJ">
        <title>First genomic representation of candidate bacterial phylum KSB3 points to enhanced environmental sensing as a trigger of wastewater bulking.</title>
        <authorList>
            <person name="Sekiguchi Y."/>
            <person name="Ohashi A."/>
            <person name="Parks D.H."/>
            <person name="Yamauchi T."/>
            <person name="Tyson G.W."/>
            <person name="Hugenholtz P."/>
        </authorList>
    </citation>
    <scope>NUCLEOTIDE SEQUENCE [LARGE SCALE GENOMIC DNA]</scope>
</reference>
<evidence type="ECO:0000256" key="1">
    <source>
        <dbReference type="SAM" id="MobiDB-lite"/>
    </source>
</evidence>
<name>A0A081BTZ6_VECG1</name>
<dbReference type="Pfam" id="PF08448">
    <property type="entry name" value="PAS_4"/>
    <property type="match status" value="1"/>
</dbReference>
<dbReference type="CDD" id="cd01948">
    <property type="entry name" value="EAL"/>
    <property type="match status" value="1"/>
</dbReference>
<proteinExistence type="predicted"/>
<feature type="compositionally biased region" description="Basic and acidic residues" evidence="1">
    <location>
        <begin position="13"/>
        <end position="26"/>
    </location>
</feature>
<dbReference type="eggNOG" id="COG5001">
    <property type="taxonomic scope" value="Bacteria"/>
</dbReference>
<dbReference type="NCBIfam" id="TIGR00229">
    <property type="entry name" value="sensory_box"/>
    <property type="match status" value="2"/>
</dbReference>
<evidence type="ECO:0000313" key="6">
    <source>
        <dbReference type="EMBL" id="GAK55801.1"/>
    </source>
</evidence>
<dbReference type="EMBL" id="DF820464">
    <property type="protein sequence ID" value="GAK55801.1"/>
    <property type="molecule type" value="Genomic_DNA"/>
</dbReference>
<dbReference type="PANTHER" id="PTHR44757">
    <property type="entry name" value="DIGUANYLATE CYCLASE DGCP"/>
    <property type="match status" value="1"/>
</dbReference>
<dbReference type="SMART" id="SM00052">
    <property type="entry name" value="EAL"/>
    <property type="match status" value="1"/>
</dbReference>
<organism evidence="6">
    <name type="scientific">Vecturithrix granuli</name>
    <dbReference type="NCBI Taxonomy" id="1499967"/>
    <lineage>
        <taxon>Bacteria</taxon>
        <taxon>Candidatus Moduliflexota</taxon>
        <taxon>Candidatus Vecturitrichia</taxon>
        <taxon>Candidatus Vecturitrichales</taxon>
        <taxon>Candidatus Vecturitrichaceae</taxon>
        <taxon>Candidatus Vecturithrix</taxon>
    </lineage>
</organism>
<dbReference type="STRING" id="1499967.U27_02760"/>
<dbReference type="SUPFAM" id="SSF55073">
    <property type="entry name" value="Nucleotide cyclase"/>
    <property type="match status" value="1"/>
</dbReference>
<dbReference type="HOGENOM" id="CLU_000445_70_20_0"/>
<dbReference type="InterPro" id="IPR000700">
    <property type="entry name" value="PAS-assoc_C"/>
</dbReference>
<dbReference type="InterPro" id="IPR035965">
    <property type="entry name" value="PAS-like_dom_sf"/>
</dbReference>
<protein>
    <submittedName>
        <fullName evidence="6">Sensory box/GGDEF family protein</fullName>
    </submittedName>
</protein>
<dbReference type="InterPro" id="IPR052155">
    <property type="entry name" value="Biofilm_reg_signaling"/>
</dbReference>
<dbReference type="SUPFAM" id="SSF55785">
    <property type="entry name" value="PYP-like sensor domain (PAS domain)"/>
    <property type="match status" value="2"/>
</dbReference>
<dbReference type="CDD" id="cd01949">
    <property type="entry name" value="GGDEF"/>
    <property type="match status" value="1"/>
</dbReference>
<accession>A0A081BTZ6</accession>
<dbReference type="Proteomes" id="UP000030661">
    <property type="component" value="Unassembled WGS sequence"/>
</dbReference>
<dbReference type="SMART" id="SM00091">
    <property type="entry name" value="PAS"/>
    <property type="match status" value="2"/>
</dbReference>
<dbReference type="PROSITE" id="PS50112">
    <property type="entry name" value="PAS"/>
    <property type="match status" value="2"/>
</dbReference>
<keyword evidence="7" id="KW-1185">Reference proteome</keyword>
<feature type="domain" description="PAC" evidence="3">
    <location>
        <begin position="129"/>
        <end position="181"/>
    </location>
</feature>
<dbReference type="InterPro" id="IPR043128">
    <property type="entry name" value="Rev_trsase/Diguanyl_cyclase"/>
</dbReference>
<dbReference type="InterPro" id="IPR029787">
    <property type="entry name" value="Nucleotide_cyclase"/>
</dbReference>
<dbReference type="SMART" id="SM00267">
    <property type="entry name" value="GGDEF"/>
    <property type="match status" value="1"/>
</dbReference>
<dbReference type="InterPro" id="IPR001633">
    <property type="entry name" value="EAL_dom"/>
</dbReference>